<organism evidence="1 2">
    <name type="scientific">Sphagnurus paluster</name>
    <dbReference type="NCBI Taxonomy" id="117069"/>
    <lineage>
        <taxon>Eukaryota</taxon>
        <taxon>Fungi</taxon>
        <taxon>Dikarya</taxon>
        <taxon>Basidiomycota</taxon>
        <taxon>Agaricomycotina</taxon>
        <taxon>Agaricomycetes</taxon>
        <taxon>Agaricomycetidae</taxon>
        <taxon>Agaricales</taxon>
        <taxon>Tricholomatineae</taxon>
        <taxon>Lyophyllaceae</taxon>
        <taxon>Sphagnurus</taxon>
    </lineage>
</organism>
<dbReference type="Gene3D" id="2.60.270.20">
    <property type="entry name" value="Cytolysin/lectin"/>
    <property type="match status" value="1"/>
</dbReference>
<name>A0A9P7K2S5_9AGAR</name>
<accession>A0A9P7K2S5</accession>
<reference evidence="1" key="2">
    <citation type="submission" date="2021-10" db="EMBL/GenBank/DDBJ databases">
        <title>Phylogenomics reveals ancestral predisposition of the termite-cultivated fungus Termitomyces towards a domesticated lifestyle.</title>
        <authorList>
            <person name="Auxier B."/>
            <person name="Grum-Grzhimaylo A."/>
            <person name="Cardenas M.E."/>
            <person name="Lodge J.D."/>
            <person name="Laessoe T."/>
            <person name="Pedersen O."/>
            <person name="Smith M.E."/>
            <person name="Kuyper T.W."/>
            <person name="Franco-Molano E.A."/>
            <person name="Baroni T.J."/>
            <person name="Aanen D.K."/>
        </authorList>
    </citation>
    <scope>NUCLEOTIDE SEQUENCE</scope>
    <source>
        <strain evidence="1">D49</strain>
    </source>
</reference>
<evidence type="ECO:0000313" key="2">
    <source>
        <dbReference type="Proteomes" id="UP000717328"/>
    </source>
</evidence>
<dbReference type="EMBL" id="JABCKI010006348">
    <property type="protein sequence ID" value="KAG5634588.1"/>
    <property type="molecule type" value="Genomic_DNA"/>
</dbReference>
<dbReference type="Pfam" id="PF07367">
    <property type="entry name" value="FB_lectin"/>
    <property type="match status" value="1"/>
</dbReference>
<protein>
    <submittedName>
        <fullName evidence="1">Uncharacterized protein</fullName>
    </submittedName>
</protein>
<dbReference type="InterPro" id="IPR009960">
    <property type="entry name" value="Fruit_body_lectin_fun"/>
</dbReference>
<dbReference type="Proteomes" id="UP000717328">
    <property type="component" value="Unassembled WGS sequence"/>
</dbReference>
<dbReference type="InterPro" id="IPR015926">
    <property type="entry name" value="Cytolysin/lectin"/>
</dbReference>
<evidence type="ECO:0000313" key="1">
    <source>
        <dbReference type="EMBL" id="KAG5634588.1"/>
    </source>
</evidence>
<sequence length="144" mass="16632">MADTQLIRVHLYNNRAVAFKDVESTVYLAGGPWVKDDNIYPLTLISSGNSGAVWIKDAAMGDGFLFIVRVPNHVRWCVILTFLDEMGTNIAIHPSYYVDGSNRYQMLWKVATMIQKTRKLRMKITLNFSARWEANLISHYWNFQ</sequence>
<dbReference type="SUPFAM" id="SSF63724">
    <property type="entry name" value="Cytolysin/lectin"/>
    <property type="match status" value="1"/>
</dbReference>
<comment type="caution">
    <text evidence="1">The sequence shown here is derived from an EMBL/GenBank/DDBJ whole genome shotgun (WGS) entry which is preliminary data.</text>
</comment>
<keyword evidence="2" id="KW-1185">Reference proteome</keyword>
<dbReference type="AlphaFoldDB" id="A0A9P7K2S5"/>
<gene>
    <name evidence="1" type="ORF">H0H81_001456</name>
</gene>
<proteinExistence type="predicted"/>
<reference evidence="1" key="1">
    <citation type="submission" date="2021-02" db="EMBL/GenBank/DDBJ databases">
        <authorList>
            <person name="Nieuwenhuis M."/>
            <person name="Van De Peppel L.J.J."/>
        </authorList>
    </citation>
    <scope>NUCLEOTIDE SEQUENCE</scope>
    <source>
        <strain evidence="1">D49</strain>
    </source>
</reference>